<dbReference type="EMBL" id="LJFS01000035">
    <property type="protein sequence ID" value="KPG28241.1"/>
    <property type="molecule type" value="Genomic_DNA"/>
</dbReference>
<keyword evidence="2" id="KW-0732">Signal</keyword>
<keyword evidence="5" id="KW-1185">Reference proteome</keyword>
<dbReference type="Pfam" id="PF05901">
    <property type="entry name" value="Excalibur"/>
    <property type="match status" value="1"/>
</dbReference>
<feature type="region of interest" description="Disordered" evidence="1">
    <location>
        <begin position="53"/>
        <end position="75"/>
    </location>
</feature>
<name>A0ABR5LMG3_9MYCO</name>
<dbReference type="Proteomes" id="UP000037962">
    <property type="component" value="Unassembled WGS sequence"/>
</dbReference>
<accession>A0ABR5LMG3</accession>
<evidence type="ECO:0000313" key="5">
    <source>
        <dbReference type="Proteomes" id="UP000037962"/>
    </source>
</evidence>
<evidence type="ECO:0000259" key="3">
    <source>
        <dbReference type="SMART" id="SM00894"/>
    </source>
</evidence>
<evidence type="ECO:0000313" key="4">
    <source>
        <dbReference type="EMBL" id="KPG28241.1"/>
    </source>
</evidence>
<evidence type="ECO:0000256" key="2">
    <source>
        <dbReference type="SAM" id="SignalP"/>
    </source>
</evidence>
<feature type="domain" description="Excalibur calcium-binding" evidence="3">
    <location>
        <begin position="38"/>
        <end position="74"/>
    </location>
</feature>
<feature type="chain" id="PRO_5046972958" evidence="2">
    <location>
        <begin position="30"/>
        <end position="75"/>
    </location>
</feature>
<dbReference type="InterPro" id="IPR008613">
    <property type="entry name" value="Excalibur_Ca-bd_domain"/>
</dbReference>
<protein>
    <submittedName>
        <fullName evidence="4">Calcium-binding protein</fullName>
    </submittedName>
</protein>
<dbReference type="RefSeq" id="WP_030093702.1">
    <property type="nucleotide sequence ID" value="NZ_LJFS01000035.1"/>
</dbReference>
<evidence type="ECO:0000256" key="1">
    <source>
        <dbReference type="SAM" id="MobiDB-lite"/>
    </source>
</evidence>
<feature type="compositionally biased region" description="Basic and acidic residues" evidence="1">
    <location>
        <begin position="54"/>
        <end position="69"/>
    </location>
</feature>
<reference evidence="4 5" key="1">
    <citation type="submission" date="2015-09" db="EMBL/GenBank/DDBJ databases">
        <title>Genome Sequences of Mycobacterium immunogenum Isolates, Recuperated from a Chloraminated Drinking Water Distribution System Simulator Subjected to Episodes of Nitrification.</title>
        <authorList>
            <person name="Gomez-Alvarez V."/>
            <person name="Revetta R.P."/>
        </authorList>
    </citation>
    <scope>NUCLEOTIDE SEQUENCE [LARGE SCALE GENOMIC DNA]</scope>
    <source>
        <strain evidence="4 5">H076</strain>
    </source>
</reference>
<proteinExistence type="predicted"/>
<sequence length="75" mass="7805">MKLAANHTIIGTLFVAVIISASVPFSATAATPTRADPPYGSCKEAHADGAYNIKKGDPGYRPKLDRDNDGVACEG</sequence>
<feature type="signal peptide" evidence="2">
    <location>
        <begin position="1"/>
        <end position="29"/>
    </location>
</feature>
<dbReference type="SMART" id="SM00894">
    <property type="entry name" value="Excalibur"/>
    <property type="match status" value="1"/>
</dbReference>
<organism evidence="4 5">
    <name type="scientific">Mycobacteroides immunogenum</name>
    <dbReference type="NCBI Taxonomy" id="83262"/>
    <lineage>
        <taxon>Bacteria</taxon>
        <taxon>Bacillati</taxon>
        <taxon>Actinomycetota</taxon>
        <taxon>Actinomycetes</taxon>
        <taxon>Mycobacteriales</taxon>
        <taxon>Mycobacteriaceae</taxon>
        <taxon>Mycobacteroides</taxon>
    </lineage>
</organism>
<gene>
    <name evidence="4" type="ORF">AN912_22070</name>
</gene>
<comment type="caution">
    <text evidence="4">The sequence shown here is derived from an EMBL/GenBank/DDBJ whole genome shotgun (WGS) entry which is preliminary data.</text>
</comment>